<feature type="transmembrane region" description="Helical" evidence="1">
    <location>
        <begin position="60"/>
        <end position="78"/>
    </location>
</feature>
<reference evidence="2 3" key="1">
    <citation type="submission" date="2014-11" db="EMBL/GenBank/DDBJ databases">
        <authorList>
            <person name="Zhu J."/>
            <person name="Qi W."/>
            <person name="Song R."/>
        </authorList>
    </citation>
    <scope>NUCLEOTIDE SEQUENCE [LARGE SCALE GENOMIC DNA]</scope>
</reference>
<dbReference type="InParanoid" id="A0A0G4G108"/>
<keyword evidence="1" id="KW-1133">Transmembrane helix</keyword>
<keyword evidence="1" id="KW-0812">Transmembrane</keyword>
<gene>
    <name evidence="2" type="ORF">Vbra_1798</name>
</gene>
<proteinExistence type="predicted"/>
<organism evidence="2 3">
    <name type="scientific">Vitrella brassicaformis (strain CCMP3155)</name>
    <dbReference type="NCBI Taxonomy" id="1169540"/>
    <lineage>
        <taxon>Eukaryota</taxon>
        <taxon>Sar</taxon>
        <taxon>Alveolata</taxon>
        <taxon>Colpodellida</taxon>
        <taxon>Vitrellaceae</taxon>
        <taxon>Vitrella</taxon>
    </lineage>
</organism>
<evidence type="ECO:0000256" key="1">
    <source>
        <dbReference type="SAM" id="Phobius"/>
    </source>
</evidence>
<dbReference type="PhylomeDB" id="A0A0G4G108"/>
<accession>A0A0G4G108</accession>
<evidence type="ECO:0000313" key="3">
    <source>
        <dbReference type="Proteomes" id="UP000041254"/>
    </source>
</evidence>
<name>A0A0G4G108_VITBC</name>
<dbReference type="Proteomes" id="UP000041254">
    <property type="component" value="Unassembled WGS sequence"/>
</dbReference>
<keyword evidence="1" id="KW-0472">Membrane</keyword>
<evidence type="ECO:0000313" key="2">
    <source>
        <dbReference type="EMBL" id="CEM21324.1"/>
    </source>
</evidence>
<dbReference type="VEuPathDB" id="CryptoDB:Vbra_1798"/>
<keyword evidence="3" id="KW-1185">Reference proteome</keyword>
<dbReference type="EMBL" id="CDMY01000541">
    <property type="protein sequence ID" value="CEM21324.1"/>
    <property type="molecule type" value="Genomic_DNA"/>
</dbReference>
<dbReference type="AlphaFoldDB" id="A0A0G4G108"/>
<sequence>MSTHRRPTAQESLQRYVVVAPCRSGRWADPSKNLPDRSAEVVILQRLLFIMDDSLAYTNLWYFSTSLALVFFLMVHFSEWSSDWSSDILAVVALMFTLRLLQSATLNPHIGPLIL</sequence>
<protein>
    <submittedName>
        <fullName evidence="2">Uncharacterized protein</fullName>
    </submittedName>
</protein>